<proteinExistence type="predicted"/>
<feature type="compositionally biased region" description="Basic and acidic residues" evidence="1">
    <location>
        <begin position="75"/>
        <end position="84"/>
    </location>
</feature>
<dbReference type="PRINTS" id="PR00625">
    <property type="entry name" value="JDOMAIN"/>
</dbReference>
<dbReference type="InterPro" id="IPR052276">
    <property type="entry name" value="Diphthamide-biosynth_chaperone"/>
</dbReference>
<dbReference type="Gene3D" id="1.10.287.110">
    <property type="entry name" value="DnaJ domain"/>
    <property type="match status" value="1"/>
</dbReference>
<evidence type="ECO:0000313" key="4">
    <source>
        <dbReference type="Proteomes" id="UP000326464"/>
    </source>
</evidence>
<feature type="region of interest" description="Disordered" evidence="1">
    <location>
        <begin position="75"/>
        <end position="118"/>
    </location>
</feature>
<organism evidence="3 4">
    <name type="scientific">Arthrobacter bussei</name>
    <dbReference type="NCBI Taxonomy" id="2594179"/>
    <lineage>
        <taxon>Bacteria</taxon>
        <taxon>Bacillati</taxon>
        <taxon>Actinomycetota</taxon>
        <taxon>Actinomycetes</taxon>
        <taxon>Micrococcales</taxon>
        <taxon>Micrococcaceae</taxon>
        <taxon>Arthrobacter</taxon>
    </lineage>
</organism>
<evidence type="ECO:0000259" key="2">
    <source>
        <dbReference type="PROSITE" id="PS50076"/>
    </source>
</evidence>
<dbReference type="PANTHER" id="PTHR44240:SF10">
    <property type="entry name" value="J DOMAIN-CONTAINING PROTEIN"/>
    <property type="match status" value="1"/>
</dbReference>
<evidence type="ECO:0000256" key="1">
    <source>
        <dbReference type="SAM" id="MobiDB-lite"/>
    </source>
</evidence>
<dbReference type="InterPro" id="IPR036869">
    <property type="entry name" value="J_dom_sf"/>
</dbReference>
<evidence type="ECO:0000313" key="3">
    <source>
        <dbReference type="EMBL" id="MPY09558.1"/>
    </source>
</evidence>
<dbReference type="AlphaFoldDB" id="A0A7X1NMQ1"/>
<dbReference type="PROSITE" id="PS50076">
    <property type="entry name" value="DNAJ_2"/>
    <property type="match status" value="1"/>
</dbReference>
<feature type="domain" description="J" evidence="2">
    <location>
        <begin position="21"/>
        <end position="82"/>
    </location>
</feature>
<dbReference type="EMBL" id="VJXX01000001">
    <property type="protein sequence ID" value="MPY09558.1"/>
    <property type="molecule type" value="Genomic_DNA"/>
</dbReference>
<dbReference type="Proteomes" id="UP000326464">
    <property type="component" value="Unassembled WGS sequence"/>
</dbReference>
<dbReference type="InterPro" id="IPR001623">
    <property type="entry name" value="DnaJ_domain"/>
</dbReference>
<accession>A0A7X1NMQ1</accession>
<dbReference type="PROSITE" id="PS00636">
    <property type="entry name" value="DNAJ_1"/>
    <property type="match status" value="1"/>
</dbReference>
<dbReference type="SMART" id="SM00271">
    <property type="entry name" value="DnaJ"/>
    <property type="match status" value="1"/>
</dbReference>
<sequence>MTGRREHPQEGPSMAEAARTSYYDVLGVPPEADAKVIKDAYRRAARAAHPDLGGSAARFHDVAVAYETLSDPLRRERYDAETGRRRPAAPPAPGAAAGRPGAARAPQPTRTRVEDDEAARAPATYLPPFSPSSPPAVPLILAGKQLHGSPRQPGMFGRLNAGVRARIDGELRTAALLDRALLPTYPAARLVNGLEFDDRENTEAGHVLLAGYRMAVIDSFTAPPGTFSWDGRVLRQQGRPVDYRMGASVRVLQEMFPECNVAGWVLIHGAPDNPFAPVIDVPPGFDRSAPGLVQVVNAGTAVRTIRSFLASGPSPGVVQLPVLARLLAAAES</sequence>
<gene>
    <name evidence="3" type="ORF">FNH21_02275</name>
</gene>
<keyword evidence="4" id="KW-1185">Reference proteome</keyword>
<dbReference type="SUPFAM" id="SSF46565">
    <property type="entry name" value="Chaperone J-domain"/>
    <property type="match status" value="1"/>
</dbReference>
<name>A0A7X1NMQ1_9MICC</name>
<dbReference type="CDD" id="cd06257">
    <property type="entry name" value="DnaJ"/>
    <property type="match status" value="1"/>
</dbReference>
<dbReference type="PANTHER" id="PTHR44240">
    <property type="entry name" value="DNAJ DOMAIN (PROKARYOTIC HEAT SHOCK PROTEIN)-RELATED"/>
    <property type="match status" value="1"/>
</dbReference>
<protein>
    <submittedName>
        <fullName evidence="3">J domain-containing protein</fullName>
    </submittedName>
</protein>
<feature type="compositionally biased region" description="Low complexity" evidence="1">
    <location>
        <begin position="94"/>
        <end position="110"/>
    </location>
</feature>
<dbReference type="InterPro" id="IPR018253">
    <property type="entry name" value="DnaJ_domain_CS"/>
</dbReference>
<dbReference type="Pfam" id="PF00226">
    <property type="entry name" value="DnaJ"/>
    <property type="match status" value="1"/>
</dbReference>
<dbReference type="OrthoDB" id="5242140at2"/>
<comment type="caution">
    <text evidence="3">The sequence shown here is derived from an EMBL/GenBank/DDBJ whole genome shotgun (WGS) entry which is preliminary data.</text>
</comment>
<reference evidence="4" key="1">
    <citation type="submission" date="2019-07" db="EMBL/GenBank/DDBJ databases">
        <title>Arthrobacter KR32 sp. nov., isolated from mountain cheese made of cows milk.</title>
        <authorList>
            <person name="Flegler A."/>
        </authorList>
    </citation>
    <scope>NUCLEOTIDE SEQUENCE [LARGE SCALE GENOMIC DNA]</scope>
    <source>
        <strain evidence="4">KR32</strain>
    </source>
</reference>